<sequence>MPPGKPSRKLLFSEALRRQKVPPAEEHPLSPPSNMAHVTQSATMDRILQEISVVGCKLEVHGPFRSDALEVRLTADFSKETSERRRAFLCLRPCLRQLDVKYGLFELVRIWITKNGELRDFYDPEDLRVFLEGLQNQTQSMDTVTHIPQDKLGPLLSATLPAPALSLWAGPLPDSDSRGRDRERLTKSHDNRGQVLQAVAMHTQIADMDKSCSPLKPTLAPI</sequence>
<dbReference type="EMBL" id="JANPWB010000001">
    <property type="protein sequence ID" value="KAJ1214322.1"/>
    <property type="molecule type" value="Genomic_DNA"/>
</dbReference>
<evidence type="ECO:0000313" key="3">
    <source>
        <dbReference type="Proteomes" id="UP001066276"/>
    </source>
</evidence>
<dbReference type="AlphaFoldDB" id="A0AAV7WNX7"/>
<name>A0AAV7WNX7_PLEWA</name>
<keyword evidence="3" id="KW-1185">Reference proteome</keyword>
<evidence type="ECO:0000256" key="1">
    <source>
        <dbReference type="SAM" id="MobiDB-lite"/>
    </source>
</evidence>
<dbReference type="Gene3D" id="3.30.250.20">
    <property type="entry name" value="L1 transposable element, C-terminal domain"/>
    <property type="match status" value="1"/>
</dbReference>
<feature type="region of interest" description="Disordered" evidence="1">
    <location>
        <begin position="170"/>
        <end position="191"/>
    </location>
</feature>
<feature type="compositionally biased region" description="Basic and acidic residues" evidence="1">
    <location>
        <begin position="175"/>
        <end position="191"/>
    </location>
</feature>
<organism evidence="2 3">
    <name type="scientific">Pleurodeles waltl</name>
    <name type="common">Iberian ribbed newt</name>
    <dbReference type="NCBI Taxonomy" id="8319"/>
    <lineage>
        <taxon>Eukaryota</taxon>
        <taxon>Metazoa</taxon>
        <taxon>Chordata</taxon>
        <taxon>Craniata</taxon>
        <taxon>Vertebrata</taxon>
        <taxon>Euteleostomi</taxon>
        <taxon>Amphibia</taxon>
        <taxon>Batrachia</taxon>
        <taxon>Caudata</taxon>
        <taxon>Salamandroidea</taxon>
        <taxon>Salamandridae</taxon>
        <taxon>Pleurodelinae</taxon>
        <taxon>Pleurodeles</taxon>
    </lineage>
</organism>
<reference evidence="2" key="1">
    <citation type="journal article" date="2022" name="bioRxiv">
        <title>Sequencing and chromosome-scale assembly of the giantPleurodeles waltlgenome.</title>
        <authorList>
            <person name="Brown T."/>
            <person name="Elewa A."/>
            <person name="Iarovenko S."/>
            <person name="Subramanian E."/>
            <person name="Araus A.J."/>
            <person name="Petzold A."/>
            <person name="Susuki M."/>
            <person name="Suzuki K.-i.T."/>
            <person name="Hayashi T."/>
            <person name="Toyoda A."/>
            <person name="Oliveira C."/>
            <person name="Osipova E."/>
            <person name="Leigh N.D."/>
            <person name="Simon A."/>
            <person name="Yun M.H."/>
        </authorList>
    </citation>
    <scope>NUCLEOTIDE SEQUENCE</scope>
    <source>
        <strain evidence="2">20211129_DDA</strain>
        <tissue evidence="2">Liver</tissue>
    </source>
</reference>
<comment type="caution">
    <text evidence="2">The sequence shown here is derived from an EMBL/GenBank/DDBJ whole genome shotgun (WGS) entry which is preliminary data.</text>
</comment>
<dbReference type="InterPro" id="IPR042566">
    <property type="entry name" value="L1_C"/>
</dbReference>
<evidence type="ECO:0000313" key="2">
    <source>
        <dbReference type="EMBL" id="KAJ1214322.1"/>
    </source>
</evidence>
<dbReference type="Proteomes" id="UP001066276">
    <property type="component" value="Chromosome 1_1"/>
</dbReference>
<accession>A0AAV7WNX7</accession>
<proteinExistence type="predicted"/>
<protein>
    <submittedName>
        <fullName evidence="2">Uncharacterized protein</fullName>
    </submittedName>
</protein>
<gene>
    <name evidence="2" type="ORF">NDU88_001941</name>
</gene>